<proteinExistence type="predicted"/>
<protein>
    <submittedName>
        <fullName evidence="1 2">Uncharacterized protein</fullName>
    </submittedName>
</protein>
<dbReference type="InParanoid" id="B7PTV2"/>
<evidence type="ECO:0000313" key="1">
    <source>
        <dbReference type="EMBL" id="EEC10024.1"/>
    </source>
</evidence>
<dbReference type="PaxDb" id="6945-B7PTV2"/>
<evidence type="ECO:0000313" key="2">
    <source>
        <dbReference type="EnsemblMetazoa" id="ISCW007985-PA"/>
    </source>
</evidence>
<gene>
    <name evidence="1" type="ORF">IscW_ISCW007985</name>
</gene>
<name>B7PTV2_IXOSC</name>
<dbReference type="AlphaFoldDB" id="B7PTV2"/>
<dbReference type="VEuPathDB" id="VectorBase:ISCW007985"/>
<accession>B7PTV2</accession>
<evidence type="ECO:0000313" key="3">
    <source>
        <dbReference type="Proteomes" id="UP000001555"/>
    </source>
</evidence>
<dbReference type="HOGENOM" id="CLU_1847343_0_0_1"/>
<organism>
    <name type="scientific">Ixodes scapularis</name>
    <name type="common">Black-legged tick</name>
    <name type="synonym">Deer tick</name>
    <dbReference type="NCBI Taxonomy" id="6945"/>
    <lineage>
        <taxon>Eukaryota</taxon>
        <taxon>Metazoa</taxon>
        <taxon>Ecdysozoa</taxon>
        <taxon>Arthropoda</taxon>
        <taxon>Chelicerata</taxon>
        <taxon>Arachnida</taxon>
        <taxon>Acari</taxon>
        <taxon>Parasitiformes</taxon>
        <taxon>Ixodida</taxon>
        <taxon>Ixodoidea</taxon>
        <taxon>Ixodidae</taxon>
        <taxon>Ixodinae</taxon>
        <taxon>Ixodes</taxon>
    </lineage>
</organism>
<reference evidence="1 3" key="1">
    <citation type="submission" date="2008-03" db="EMBL/GenBank/DDBJ databases">
        <title>Annotation of Ixodes scapularis.</title>
        <authorList>
            <consortium name="Ixodes scapularis Genome Project Consortium"/>
            <person name="Caler E."/>
            <person name="Hannick L.I."/>
            <person name="Bidwell S."/>
            <person name="Joardar V."/>
            <person name="Thiagarajan M."/>
            <person name="Amedeo P."/>
            <person name="Galinsky K.J."/>
            <person name="Schobel S."/>
            <person name="Inman J."/>
            <person name="Hostetler J."/>
            <person name="Miller J."/>
            <person name="Hammond M."/>
            <person name="Megy K."/>
            <person name="Lawson D."/>
            <person name="Kodira C."/>
            <person name="Sutton G."/>
            <person name="Meyer J."/>
            <person name="Hill C.A."/>
            <person name="Birren B."/>
            <person name="Nene V."/>
            <person name="Collins F."/>
            <person name="Alarcon-Chaidez F."/>
            <person name="Wikel S."/>
            <person name="Strausberg R."/>
        </authorList>
    </citation>
    <scope>NUCLEOTIDE SEQUENCE [LARGE SCALE GENOMIC DNA]</scope>
    <source>
        <strain evidence="3">Wikel</strain>
        <strain evidence="1">Wikel colony</strain>
    </source>
</reference>
<dbReference type="VEuPathDB" id="VectorBase:ISCI007985"/>
<reference evidence="2" key="2">
    <citation type="submission" date="2020-05" db="UniProtKB">
        <authorList>
            <consortium name="EnsemblMetazoa"/>
        </authorList>
    </citation>
    <scope>IDENTIFICATION</scope>
    <source>
        <strain evidence="2">wikel</strain>
    </source>
</reference>
<dbReference type="EMBL" id="ABJB010099081">
    <property type="status" value="NOT_ANNOTATED_CDS"/>
    <property type="molecule type" value="Genomic_DNA"/>
</dbReference>
<dbReference type="EMBL" id="DS788625">
    <property type="protein sequence ID" value="EEC10024.1"/>
    <property type="molecule type" value="Genomic_DNA"/>
</dbReference>
<dbReference type="EnsemblMetazoa" id="ISCW007985-RA">
    <property type="protein sequence ID" value="ISCW007985-PA"/>
    <property type="gene ID" value="ISCW007985"/>
</dbReference>
<dbReference type="Proteomes" id="UP000001555">
    <property type="component" value="Unassembled WGS sequence"/>
</dbReference>
<sequence>MQSVRLVGWLKPKGLYKFCRNGASGTRGRSHCSAACLQQMFSIRYRCCSVGRKRMRKAQMNRFAVIGDYKKRAGDFSVDIIESYIHTRLLSHVVAPCLQQVQYTREGTFDRLAKTFFKSERNSIVDRQNMTASVASDNR</sequence>
<keyword evidence="3" id="KW-1185">Reference proteome</keyword>